<dbReference type="SUPFAM" id="SSF54373">
    <property type="entry name" value="FAD-linked reductases, C-terminal domain"/>
    <property type="match status" value="1"/>
</dbReference>
<dbReference type="PANTHER" id="PTHR13847:SF289">
    <property type="entry name" value="GLYCINE OXIDASE"/>
    <property type="match status" value="1"/>
</dbReference>
<dbReference type="STRING" id="460265.Mnod_3955"/>
<dbReference type="GO" id="GO:0016491">
    <property type="term" value="F:oxidoreductase activity"/>
    <property type="evidence" value="ECO:0007669"/>
    <property type="project" value="UniProtKB-KW"/>
</dbReference>
<dbReference type="AlphaFoldDB" id="B8ISK5"/>
<evidence type="ECO:0000256" key="1">
    <source>
        <dbReference type="ARBA" id="ARBA00023002"/>
    </source>
</evidence>
<sequence>MVQARSVAVVGGGLIGISCALSLSREGHRVTVFEEGKVGHGCSWGNGAQYNAGTSLPMSYPGVTWRALRWLADKNGPIHFAARELPRNIGWLLRFIQTGHPKRWEKTYTALNALNAPCAELFKDLLGDAEWVKVFRPSGALHVYRDSTPGKLDDQIERLRMSHGAAFQEVSAEDIRELEPNLSKDYQRGIFFPGSGYVDAPVTLVERLEARAASFDTKVQHARVLSIEPGSEAVTLHTTSGPHRCDIVVIAAGIASRDLARSLDVSLSLTSERGYHVALSDVAGAISRPVTDTGSAIVATPLSEELRVVGIAEFDRPDAPFRDSQTDKLLVAARRMLPDLQVSTVRRWMGIRPSTPDSLPVIGPHPKNPAILFATGHGHLGISGAPMTAALISDIVAGRRPRIPLTPYGVR</sequence>
<dbReference type="KEGG" id="mno:Mnod_3955"/>
<accession>B8ISK5</accession>
<dbReference type="Gene3D" id="3.30.9.10">
    <property type="entry name" value="D-Amino Acid Oxidase, subunit A, domain 2"/>
    <property type="match status" value="1"/>
</dbReference>
<dbReference type="Gene3D" id="3.50.50.60">
    <property type="entry name" value="FAD/NAD(P)-binding domain"/>
    <property type="match status" value="2"/>
</dbReference>
<keyword evidence="4" id="KW-1185">Reference proteome</keyword>
<name>B8ISK5_METNO</name>
<dbReference type="SUPFAM" id="SSF51905">
    <property type="entry name" value="FAD/NAD(P)-binding domain"/>
    <property type="match status" value="1"/>
</dbReference>
<evidence type="ECO:0000313" key="3">
    <source>
        <dbReference type="EMBL" id="ACL58845.1"/>
    </source>
</evidence>
<dbReference type="PROSITE" id="PS51257">
    <property type="entry name" value="PROKAR_LIPOPROTEIN"/>
    <property type="match status" value="1"/>
</dbReference>
<dbReference type="InterPro" id="IPR036188">
    <property type="entry name" value="FAD/NAD-bd_sf"/>
</dbReference>
<dbReference type="HOGENOM" id="CLU_007884_9_0_5"/>
<dbReference type="InterPro" id="IPR006076">
    <property type="entry name" value="FAD-dep_OxRdtase"/>
</dbReference>
<dbReference type="RefSeq" id="WP_015930495.1">
    <property type="nucleotide sequence ID" value="NC_011894.1"/>
</dbReference>
<dbReference type="Proteomes" id="UP000008207">
    <property type="component" value="Chromosome"/>
</dbReference>
<proteinExistence type="predicted"/>
<evidence type="ECO:0000259" key="2">
    <source>
        <dbReference type="Pfam" id="PF01266"/>
    </source>
</evidence>
<dbReference type="EMBL" id="CP001349">
    <property type="protein sequence ID" value="ACL58845.1"/>
    <property type="molecule type" value="Genomic_DNA"/>
</dbReference>
<dbReference type="eggNOG" id="COG0665">
    <property type="taxonomic scope" value="Bacteria"/>
</dbReference>
<keyword evidence="1" id="KW-0560">Oxidoreductase</keyword>
<dbReference type="Pfam" id="PF01266">
    <property type="entry name" value="DAO"/>
    <property type="match status" value="1"/>
</dbReference>
<feature type="domain" description="FAD dependent oxidoreductase" evidence="2">
    <location>
        <begin position="7"/>
        <end position="394"/>
    </location>
</feature>
<gene>
    <name evidence="3" type="ordered locus">Mnod_3955</name>
</gene>
<organism evidence="3 4">
    <name type="scientific">Methylobacterium nodulans (strain LMG 21967 / CNCM I-2342 / ORS 2060)</name>
    <dbReference type="NCBI Taxonomy" id="460265"/>
    <lineage>
        <taxon>Bacteria</taxon>
        <taxon>Pseudomonadati</taxon>
        <taxon>Pseudomonadota</taxon>
        <taxon>Alphaproteobacteria</taxon>
        <taxon>Hyphomicrobiales</taxon>
        <taxon>Methylobacteriaceae</taxon>
        <taxon>Methylobacterium</taxon>
    </lineage>
</organism>
<dbReference type="PANTHER" id="PTHR13847">
    <property type="entry name" value="SARCOSINE DEHYDROGENASE-RELATED"/>
    <property type="match status" value="1"/>
</dbReference>
<dbReference type="GO" id="GO:0005737">
    <property type="term" value="C:cytoplasm"/>
    <property type="evidence" value="ECO:0007669"/>
    <property type="project" value="TreeGrafter"/>
</dbReference>
<dbReference type="OrthoDB" id="9805337at2"/>
<evidence type="ECO:0000313" key="4">
    <source>
        <dbReference type="Proteomes" id="UP000008207"/>
    </source>
</evidence>
<protein>
    <submittedName>
        <fullName evidence="3">FAD dependent oxidoreductase</fullName>
    </submittedName>
</protein>
<reference evidence="3 4" key="1">
    <citation type="submission" date="2009-01" db="EMBL/GenBank/DDBJ databases">
        <title>Complete sequence of chromosome of Methylobacterium nodulans ORS 2060.</title>
        <authorList>
            <consortium name="US DOE Joint Genome Institute"/>
            <person name="Lucas S."/>
            <person name="Copeland A."/>
            <person name="Lapidus A."/>
            <person name="Glavina del Rio T."/>
            <person name="Dalin E."/>
            <person name="Tice H."/>
            <person name="Bruce D."/>
            <person name="Goodwin L."/>
            <person name="Pitluck S."/>
            <person name="Sims D."/>
            <person name="Brettin T."/>
            <person name="Detter J.C."/>
            <person name="Han C."/>
            <person name="Larimer F."/>
            <person name="Land M."/>
            <person name="Hauser L."/>
            <person name="Kyrpides N."/>
            <person name="Ivanova N."/>
            <person name="Marx C.J."/>
            <person name="Richardson P."/>
        </authorList>
    </citation>
    <scope>NUCLEOTIDE SEQUENCE [LARGE SCALE GENOMIC DNA]</scope>
    <source>
        <strain evidence="4">LMG 21967 / CNCM I-2342 / ORS 2060</strain>
    </source>
</reference>